<evidence type="ECO:0000256" key="23">
    <source>
        <dbReference type="PROSITE-ProRule" id="PRU00047"/>
    </source>
</evidence>
<dbReference type="GO" id="GO:0008270">
    <property type="term" value="F:zinc ion binding"/>
    <property type="evidence" value="ECO:0007669"/>
    <property type="project" value="UniProtKB-KW"/>
</dbReference>
<dbReference type="NCBIfam" id="TIGR00614">
    <property type="entry name" value="recQ_fam"/>
    <property type="match status" value="1"/>
</dbReference>
<feature type="domain" description="Helicase ATP-binding" evidence="25">
    <location>
        <begin position="431"/>
        <end position="609"/>
    </location>
</feature>
<dbReference type="InParanoid" id="A0A1X7V9U6"/>
<dbReference type="InterPro" id="IPR011545">
    <property type="entry name" value="DEAD/DEAH_box_helicase_dom"/>
</dbReference>
<evidence type="ECO:0000256" key="22">
    <source>
        <dbReference type="ARBA" id="ARBA00084018"/>
    </source>
</evidence>
<dbReference type="GO" id="GO:0006260">
    <property type="term" value="P:DNA replication"/>
    <property type="evidence" value="ECO:0007669"/>
    <property type="project" value="InterPro"/>
</dbReference>
<dbReference type="InterPro" id="IPR021110">
    <property type="entry name" value="DNA_rep_checkpnt_protein"/>
</dbReference>
<reference evidence="28" key="1">
    <citation type="journal article" date="2010" name="Nature">
        <title>The Amphimedon queenslandica genome and the evolution of animal complexity.</title>
        <authorList>
            <person name="Srivastava M."/>
            <person name="Simakov O."/>
            <person name="Chapman J."/>
            <person name="Fahey B."/>
            <person name="Gauthier M.E."/>
            <person name="Mitros T."/>
            <person name="Richards G.S."/>
            <person name="Conaco C."/>
            <person name="Dacre M."/>
            <person name="Hellsten U."/>
            <person name="Larroux C."/>
            <person name="Putnam N.H."/>
            <person name="Stanke M."/>
            <person name="Adamska M."/>
            <person name="Darling A."/>
            <person name="Degnan S.M."/>
            <person name="Oakley T.H."/>
            <person name="Plachetzki D.C."/>
            <person name="Zhai Y."/>
            <person name="Adamski M."/>
            <person name="Calcino A."/>
            <person name="Cummins S.F."/>
            <person name="Goodstein D.M."/>
            <person name="Harris C."/>
            <person name="Jackson D.J."/>
            <person name="Leys S.P."/>
            <person name="Shu S."/>
            <person name="Woodcroft B.J."/>
            <person name="Vervoort M."/>
            <person name="Kosik K.S."/>
            <person name="Manning G."/>
            <person name="Degnan B.M."/>
            <person name="Rokhsar D.S."/>
        </authorList>
    </citation>
    <scope>NUCLEOTIDE SEQUENCE [LARGE SCALE GENOMIC DNA]</scope>
</reference>
<keyword evidence="13" id="KW-0238">DNA-binding</keyword>
<evidence type="ECO:0000259" key="25">
    <source>
        <dbReference type="PROSITE" id="PS51192"/>
    </source>
</evidence>
<comment type="similarity">
    <text evidence="4">Belongs to the helicase family. RecQ subfamily.</text>
</comment>
<evidence type="ECO:0000256" key="2">
    <source>
        <dbReference type="ARBA" id="ARBA00004123"/>
    </source>
</evidence>
<evidence type="ECO:0000256" key="21">
    <source>
        <dbReference type="ARBA" id="ARBA00078242"/>
    </source>
</evidence>
<dbReference type="PANTHER" id="PTHR13710">
    <property type="entry name" value="DNA HELICASE RECQ FAMILY MEMBER"/>
    <property type="match status" value="1"/>
</dbReference>
<dbReference type="GO" id="GO:0005524">
    <property type="term" value="F:ATP binding"/>
    <property type="evidence" value="ECO:0007669"/>
    <property type="project" value="UniProtKB-KW"/>
</dbReference>
<evidence type="ECO:0000256" key="9">
    <source>
        <dbReference type="ARBA" id="ARBA00022801"/>
    </source>
</evidence>
<comment type="catalytic activity">
    <reaction evidence="16">
        <text>Couples ATP hydrolysis with the unwinding of duplex DNA by translocating in the 3'-5' direction.</text>
        <dbReference type="EC" id="5.6.2.4"/>
    </reaction>
</comment>
<evidence type="ECO:0000256" key="7">
    <source>
        <dbReference type="ARBA" id="ARBA00022723"/>
    </source>
</evidence>
<evidence type="ECO:0000256" key="1">
    <source>
        <dbReference type="ARBA" id="ARBA00001947"/>
    </source>
</evidence>
<dbReference type="AlphaFoldDB" id="A0A1X7V9U6"/>
<keyword evidence="6" id="KW-0597">Phosphoprotein</keyword>
<evidence type="ECO:0000256" key="5">
    <source>
        <dbReference type="ARBA" id="ARBA00022490"/>
    </source>
</evidence>
<keyword evidence="10" id="KW-0347">Helicase</keyword>
<dbReference type="SMART" id="SM00490">
    <property type="entry name" value="HELICc"/>
    <property type="match status" value="1"/>
</dbReference>
<dbReference type="EC" id="5.6.2.4" evidence="17"/>
<dbReference type="GO" id="GO:0005634">
    <property type="term" value="C:nucleus"/>
    <property type="evidence" value="ECO:0007669"/>
    <property type="project" value="UniProtKB-SubCell"/>
</dbReference>
<accession>A0A1X7V9U6</accession>
<dbReference type="InterPro" id="IPR027417">
    <property type="entry name" value="P-loop_NTPase"/>
</dbReference>
<dbReference type="Gene3D" id="4.10.60.10">
    <property type="entry name" value="Zinc finger, CCHC-type"/>
    <property type="match status" value="1"/>
</dbReference>
<evidence type="ECO:0000259" key="24">
    <source>
        <dbReference type="PROSITE" id="PS50158"/>
    </source>
</evidence>
<dbReference type="GO" id="GO:0016787">
    <property type="term" value="F:hydrolase activity"/>
    <property type="evidence" value="ECO:0007669"/>
    <property type="project" value="UniProtKB-KW"/>
</dbReference>
<evidence type="ECO:0000256" key="19">
    <source>
        <dbReference type="ARBA" id="ARBA00074290"/>
    </source>
</evidence>
<dbReference type="InterPro" id="IPR001878">
    <property type="entry name" value="Znf_CCHC"/>
</dbReference>
<evidence type="ECO:0000313" key="28">
    <source>
        <dbReference type="Proteomes" id="UP000007879"/>
    </source>
</evidence>
<dbReference type="GO" id="GO:0009378">
    <property type="term" value="F:four-way junction helicase activity"/>
    <property type="evidence" value="ECO:0007669"/>
    <property type="project" value="TreeGrafter"/>
</dbReference>
<dbReference type="STRING" id="400682.A0A1X7V9U6"/>
<dbReference type="SMART" id="SM00487">
    <property type="entry name" value="DEXDc"/>
    <property type="match status" value="1"/>
</dbReference>
<dbReference type="InterPro" id="IPR004589">
    <property type="entry name" value="DNA_helicase_ATP-dep_RecQ"/>
</dbReference>
<keyword evidence="15" id="KW-0539">Nucleus</keyword>
<dbReference type="SUPFAM" id="SSF57756">
    <property type="entry name" value="Retrovirus zinc finger-like domains"/>
    <property type="match status" value="1"/>
</dbReference>
<dbReference type="GO" id="GO:0000724">
    <property type="term" value="P:double-strand break repair via homologous recombination"/>
    <property type="evidence" value="ECO:0007669"/>
    <property type="project" value="TreeGrafter"/>
</dbReference>
<keyword evidence="12" id="KW-0067">ATP-binding</keyword>
<evidence type="ECO:0000256" key="13">
    <source>
        <dbReference type="ARBA" id="ARBA00023125"/>
    </source>
</evidence>
<evidence type="ECO:0000256" key="20">
    <source>
        <dbReference type="ARBA" id="ARBA00076756"/>
    </source>
</evidence>
<evidence type="ECO:0000256" key="18">
    <source>
        <dbReference type="ARBA" id="ARBA00049360"/>
    </source>
</evidence>
<evidence type="ECO:0000256" key="8">
    <source>
        <dbReference type="ARBA" id="ARBA00022741"/>
    </source>
</evidence>
<dbReference type="Pfam" id="PF11719">
    <property type="entry name" value="Drc1-Sld2"/>
    <property type="match status" value="1"/>
</dbReference>
<evidence type="ECO:0000256" key="12">
    <source>
        <dbReference type="ARBA" id="ARBA00022840"/>
    </source>
</evidence>
<dbReference type="PANTHER" id="PTHR13710:SF108">
    <property type="entry name" value="ATP-DEPENDENT DNA HELICASE Q4"/>
    <property type="match status" value="1"/>
</dbReference>
<sequence>MEDNGEQRQSLKKSLKSWERDFEVKHGRKPTKSDVVESPFEIKELYKRYNSLKKQPGSDNVFAPSLNKCYKHRENHSFQNSAALINVPHKRVNQRQVLNKEPKEKLLVAENVSADTFDLLACGSEQNIVDGFSSTSVMEKLATTATVDENSTLSFGHRLSETWLEKVKITIDKSPLKDTSVQRIEAKSIVSHADSCFLSLESDEGVNVHIPKAAEYAEILDLPVVQLSDNEKQLTADISLTTNSISVPGEKTEVTETKGFSYKKRSSVSDNFVTLNMKAKTFSRKSSRLSGSRYKRQQWRKRKLLRDNEEQRESHACYNCGKLGHWARSCTMKVTPEILGTFDGEGVQFTDDVTGVFEEATEDCQQVLLQGDLHKQHLPTQSMISKGICLVSNRNSFDAFFKTNVLSDDLLIKKLGELGYGSFMPGQQEAIRHVLSGNSTLLVLPTGGGKSLCYQLPAYMYTRQSLCFVLVISPLISLMNDQVKNLPCGLSGVCIHNSLSHEQKQQIFADLEAGLINILFVAPEALISGSFSSIQTLLYSNRLPPIAFVCIDEVHCLSEWGHNFRSAYLRLPKILKKQLGVQCILGLTATANKTTISHITESLQIKAEHVIVGSAIPENLHISVSCETDRLQALLDLLQSAPFNNCNSIIIYCTRQQTTEKVAQLVRISTEQNYSDIKNKSSIKQNMIAEAYHAGLSMGARKRIQSNFMNGKLRIVVATVAFGMGLNKSDVRAVIHYNMPKGFESFVQEIGRAGRDGNAAYCHIFIEKNGNDLRELQRHIHGNGVDYFSVKKLCQQIFSFSEKDEYEVALSIDELTKTLDANEETISTLLCYLENDNWIEVYSPLYDTVTIKCYGPQLNIAVLADKFQVIESAVKHNISKSCTTNQLSFSLTEVANDMKSNSMELLQGLQSMGNNVIVESSNLSFYARVLKATSNEDKDCICQDMLSKIQKKERKDLHRLQQFSSVLMLMSQDCTSKVFFKDIIAVYFNAGLSSEYLRSLGIEAPLHFNTTSDEILIRDIHVLMGMYPDNQFTGRAIARVFHGIGSPCYPADVWGSCPFWRKHLDCDFYHVCDIATKQIIQTKL</sequence>
<dbReference type="EnsemblMetazoa" id="Aqu2.1.36781_001">
    <property type="protein sequence ID" value="Aqu2.1.36781_001"/>
    <property type="gene ID" value="Aqu2.1.36781"/>
</dbReference>
<evidence type="ECO:0000259" key="26">
    <source>
        <dbReference type="PROSITE" id="PS51194"/>
    </source>
</evidence>
<dbReference type="PROSITE" id="PS51192">
    <property type="entry name" value="HELICASE_ATP_BIND_1"/>
    <property type="match status" value="1"/>
</dbReference>
<dbReference type="GO" id="GO:0051276">
    <property type="term" value="P:chromosome organization"/>
    <property type="evidence" value="ECO:0007669"/>
    <property type="project" value="UniProtKB-ARBA"/>
</dbReference>
<dbReference type="Pfam" id="PF00098">
    <property type="entry name" value="zf-CCHC"/>
    <property type="match status" value="1"/>
</dbReference>
<dbReference type="FunFam" id="1.10.10.1460:FF:000001">
    <property type="entry name" value="DNA replication regulator Sld2"/>
    <property type="match status" value="1"/>
</dbReference>
<evidence type="ECO:0000256" key="6">
    <source>
        <dbReference type="ARBA" id="ARBA00022553"/>
    </source>
</evidence>
<dbReference type="Pfam" id="PF00270">
    <property type="entry name" value="DEAD"/>
    <property type="match status" value="1"/>
</dbReference>
<dbReference type="Pfam" id="PF00271">
    <property type="entry name" value="Helicase_C"/>
    <property type="match status" value="1"/>
</dbReference>
<dbReference type="InterPro" id="IPR001650">
    <property type="entry name" value="Helicase_C-like"/>
</dbReference>
<dbReference type="eggNOG" id="KOG0351">
    <property type="taxonomic scope" value="Eukaryota"/>
</dbReference>
<dbReference type="PROSITE" id="PS51194">
    <property type="entry name" value="HELICASE_CTER"/>
    <property type="match status" value="1"/>
</dbReference>
<keyword evidence="14" id="KW-0413">Isomerase</keyword>
<evidence type="ECO:0000256" key="4">
    <source>
        <dbReference type="ARBA" id="ARBA00005446"/>
    </source>
</evidence>
<proteinExistence type="inferred from homology"/>
<evidence type="ECO:0000256" key="16">
    <source>
        <dbReference type="ARBA" id="ARBA00034617"/>
    </source>
</evidence>
<dbReference type="Gene3D" id="3.40.50.300">
    <property type="entry name" value="P-loop containing nucleotide triphosphate hydrolases"/>
    <property type="match status" value="2"/>
</dbReference>
<evidence type="ECO:0000256" key="11">
    <source>
        <dbReference type="ARBA" id="ARBA00022833"/>
    </source>
</evidence>
<feature type="domain" description="CCHC-type" evidence="24">
    <location>
        <begin position="317"/>
        <end position="330"/>
    </location>
</feature>
<dbReference type="GO" id="GO:0005737">
    <property type="term" value="C:cytoplasm"/>
    <property type="evidence" value="ECO:0007669"/>
    <property type="project" value="UniProtKB-SubCell"/>
</dbReference>
<dbReference type="GO" id="GO:0003677">
    <property type="term" value="F:DNA binding"/>
    <property type="evidence" value="ECO:0007669"/>
    <property type="project" value="UniProtKB-KW"/>
</dbReference>
<dbReference type="CDD" id="cd22289">
    <property type="entry name" value="RecQL4_SLD2_NTD"/>
    <property type="match status" value="1"/>
</dbReference>
<dbReference type="FunFam" id="3.40.50.300:FF:000772">
    <property type="entry name" value="ATP-dependent DNA helicase Q4"/>
    <property type="match status" value="1"/>
</dbReference>
<keyword evidence="11" id="KW-0862">Zinc</keyword>
<gene>
    <name evidence="27" type="primary">100633800</name>
</gene>
<dbReference type="PROSITE" id="PS50158">
    <property type="entry name" value="ZF_CCHC"/>
    <property type="match status" value="1"/>
</dbReference>
<evidence type="ECO:0000256" key="17">
    <source>
        <dbReference type="ARBA" id="ARBA00034808"/>
    </source>
</evidence>
<dbReference type="SMART" id="SM00343">
    <property type="entry name" value="ZnF_C2HC"/>
    <property type="match status" value="1"/>
</dbReference>
<comment type="subcellular location">
    <subcellularLocation>
        <location evidence="3">Cytoplasm</location>
    </subcellularLocation>
    <subcellularLocation>
        <location evidence="2">Nucleus</location>
    </subcellularLocation>
</comment>
<keyword evidence="28" id="KW-1185">Reference proteome</keyword>
<organism evidence="27">
    <name type="scientific">Amphimedon queenslandica</name>
    <name type="common">Sponge</name>
    <dbReference type="NCBI Taxonomy" id="400682"/>
    <lineage>
        <taxon>Eukaryota</taxon>
        <taxon>Metazoa</taxon>
        <taxon>Porifera</taxon>
        <taxon>Demospongiae</taxon>
        <taxon>Heteroscleromorpha</taxon>
        <taxon>Haplosclerida</taxon>
        <taxon>Niphatidae</taxon>
        <taxon>Amphimedon</taxon>
    </lineage>
</organism>
<dbReference type="SUPFAM" id="SSF52540">
    <property type="entry name" value="P-loop containing nucleoside triphosphate hydrolases"/>
    <property type="match status" value="1"/>
</dbReference>
<protein>
    <recommendedName>
        <fullName evidence="19">ATP-dependent DNA helicase Q4</fullName>
        <ecNumber evidence="17">5.6.2.4</ecNumber>
    </recommendedName>
    <alternativeName>
        <fullName evidence="20">DNA 3'-5' helicase RecQ4</fullName>
    </alternativeName>
    <alternativeName>
        <fullName evidence="21">DNA helicase, RecQ-like type 4</fullName>
    </alternativeName>
    <alternativeName>
        <fullName evidence="22">RecQ protein-like 4</fullName>
    </alternativeName>
</protein>
<dbReference type="InterPro" id="IPR036875">
    <property type="entry name" value="Znf_CCHC_sf"/>
</dbReference>
<comment type="catalytic activity">
    <reaction evidence="18">
        <text>ATP + H2O = ADP + phosphate + H(+)</text>
        <dbReference type="Rhea" id="RHEA:13065"/>
        <dbReference type="ChEBI" id="CHEBI:15377"/>
        <dbReference type="ChEBI" id="CHEBI:15378"/>
        <dbReference type="ChEBI" id="CHEBI:30616"/>
        <dbReference type="ChEBI" id="CHEBI:43474"/>
        <dbReference type="ChEBI" id="CHEBI:456216"/>
    </reaction>
</comment>
<dbReference type="GO" id="GO:0005694">
    <property type="term" value="C:chromosome"/>
    <property type="evidence" value="ECO:0007669"/>
    <property type="project" value="TreeGrafter"/>
</dbReference>
<feature type="domain" description="Helicase C-terminal" evidence="26">
    <location>
        <begin position="630"/>
        <end position="806"/>
    </location>
</feature>
<comment type="cofactor">
    <cofactor evidence="1">
        <name>Zn(2+)</name>
        <dbReference type="ChEBI" id="CHEBI:29105"/>
    </cofactor>
</comment>
<dbReference type="Gene3D" id="1.10.10.1460">
    <property type="match status" value="1"/>
</dbReference>
<keyword evidence="9" id="KW-0378">Hydrolase</keyword>
<keyword evidence="8" id="KW-0547">Nucleotide-binding</keyword>
<evidence type="ECO:0000256" key="14">
    <source>
        <dbReference type="ARBA" id="ARBA00023235"/>
    </source>
</evidence>
<dbReference type="Proteomes" id="UP000007879">
    <property type="component" value="Unassembled WGS sequence"/>
</dbReference>
<keyword evidence="7" id="KW-0479">Metal-binding</keyword>
<dbReference type="InterPro" id="IPR014001">
    <property type="entry name" value="Helicase_ATP-bd"/>
</dbReference>
<keyword evidence="23" id="KW-0863">Zinc-finger</keyword>
<dbReference type="GO" id="GO:0043138">
    <property type="term" value="F:3'-5' DNA helicase activity"/>
    <property type="evidence" value="ECO:0007669"/>
    <property type="project" value="UniProtKB-EC"/>
</dbReference>
<dbReference type="EnsemblMetazoa" id="XM_019994378.1">
    <property type="protein sequence ID" value="XP_019849937.1"/>
    <property type="gene ID" value="LOC100633800"/>
</dbReference>
<dbReference type="OrthoDB" id="18781at2759"/>
<evidence type="ECO:0000256" key="10">
    <source>
        <dbReference type="ARBA" id="ARBA00022806"/>
    </source>
</evidence>
<name>A0A1X7V9U6_AMPQE</name>
<reference evidence="27" key="2">
    <citation type="submission" date="2017-05" db="UniProtKB">
        <authorList>
            <consortium name="EnsemblMetazoa"/>
        </authorList>
    </citation>
    <scope>IDENTIFICATION</scope>
</reference>
<keyword evidence="5" id="KW-0963">Cytoplasm</keyword>
<evidence type="ECO:0000256" key="15">
    <source>
        <dbReference type="ARBA" id="ARBA00023242"/>
    </source>
</evidence>
<evidence type="ECO:0000256" key="3">
    <source>
        <dbReference type="ARBA" id="ARBA00004496"/>
    </source>
</evidence>
<evidence type="ECO:0000313" key="27">
    <source>
        <dbReference type="EnsemblMetazoa" id="Aqu2.1.36781_001"/>
    </source>
</evidence>